<dbReference type="EMBL" id="FN668639">
    <property type="protein sequence ID" value="CBK20975.2"/>
    <property type="molecule type" value="Genomic_DNA"/>
</dbReference>
<name>D8LXI0_BLAHO</name>
<accession>D8LXI0</accession>
<dbReference type="RefSeq" id="XP_012895023.1">
    <property type="nucleotide sequence ID" value="XM_013039569.1"/>
</dbReference>
<evidence type="ECO:0000313" key="2">
    <source>
        <dbReference type="Proteomes" id="UP000008312"/>
    </source>
</evidence>
<keyword evidence="2" id="KW-1185">Reference proteome</keyword>
<proteinExistence type="predicted"/>
<gene>
    <name evidence="1" type="ORF">GSBLH_T00001207001</name>
</gene>
<dbReference type="GeneID" id="24918480"/>
<dbReference type="AlphaFoldDB" id="D8LXI0"/>
<reference evidence="1" key="1">
    <citation type="submission" date="2010-02" db="EMBL/GenBank/DDBJ databases">
        <title>Sequencing and annotation of the Blastocystis hominis genome.</title>
        <authorList>
            <person name="Wincker P."/>
        </authorList>
    </citation>
    <scope>NUCLEOTIDE SEQUENCE</scope>
    <source>
        <strain evidence="1">Singapore isolate B</strain>
    </source>
</reference>
<dbReference type="OrthoDB" id="10440902at2759"/>
<sequence>MSSYKPSIRKACDEIVKTSGTEIAHILVDKNNEVDTDIMNYLTRVVCMGLNRLCTIRYLNLDARSVNSRCENCVNIARLFEFQTRRASRKYIARGMFFDSMLESTCERIPFYYSRFCSLNAIHS</sequence>
<dbReference type="Proteomes" id="UP000008312">
    <property type="component" value="Unassembled WGS sequence"/>
</dbReference>
<organism evidence="1">
    <name type="scientific">Blastocystis hominis</name>
    <dbReference type="NCBI Taxonomy" id="12968"/>
    <lineage>
        <taxon>Eukaryota</taxon>
        <taxon>Sar</taxon>
        <taxon>Stramenopiles</taxon>
        <taxon>Bigyra</taxon>
        <taxon>Opalozoa</taxon>
        <taxon>Opalinata</taxon>
        <taxon>Blastocystidae</taxon>
        <taxon>Blastocystis</taxon>
    </lineage>
</organism>
<evidence type="ECO:0000313" key="1">
    <source>
        <dbReference type="EMBL" id="CBK20975.2"/>
    </source>
</evidence>
<dbReference type="InParanoid" id="D8LXI0"/>
<protein>
    <submittedName>
        <fullName evidence="1">Uncharacterized protein</fullName>
    </submittedName>
</protein>